<gene>
    <name evidence="3" type="ORF">FH972_014582</name>
</gene>
<evidence type="ECO:0000313" key="3">
    <source>
        <dbReference type="EMBL" id="KAE8075901.1"/>
    </source>
</evidence>
<feature type="compositionally biased region" description="Pro residues" evidence="2">
    <location>
        <begin position="313"/>
        <end position="326"/>
    </location>
</feature>
<name>A0A5N6RDT3_9ROSI</name>
<dbReference type="PANTHER" id="PTHR31342:SF52">
    <property type="entry name" value="HYDROXYPROLINE-RICH GLYCOPROTEIN FAMILY PROTEIN"/>
    <property type="match status" value="1"/>
</dbReference>
<dbReference type="EMBL" id="CM017326">
    <property type="protein sequence ID" value="KAE8075901.1"/>
    <property type="molecule type" value="Genomic_DNA"/>
</dbReference>
<dbReference type="Proteomes" id="UP000327013">
    <property type="component" value="Chromosome 6"/>
</dbReference>
<evidence type="ECO:0000256" key="1">
    <source>
        <dbReference type="ARBA" id="ARBA00023054"/>
    </source>
</evidence>
<proteinExistence type="predicted"/>
<protein>
    <submittedName>
        <fullName evidence="3">Uncharacterized protein</fullName>
    </submittedName>
</protein>
<organism evidence="3 4">
    <name type="scientific">Carpinus fangiana</name>
    <dbReference type="NCBI Taxonomy" id="176857"/>
    <lineage>
        <taxon>Eukaryota</taxon>
        <taxon>Viridiplantae</taxon>
        <taxon>Streptophyta</taxon>
        <taxon>Embryophyta</taxon>
        <taxon>Tracheophyta</taxon>
        <taxon>Spermatophyta</taxon>
        <taxon>Magnoliopsida</taxon>
        <taxon>eudicotyledons</taxon>
        <taxon>Gunneridae</taxon>
        <taxon>Pentapetalae</taxon>
        <taxon>rosids</taxon>
        <taxon>fabids</taxon>
        <taxon>Fagales</taxon>
        <taxon>Betulaceae</taxon>
        <taxon>Carpinus</taxon>
    </lineage>
</organism>
<reference evidence="3 4" key="1">
    <citation type="submission" date="2019-06" db="EMBL/GenBank/DDBJ databases">
        <title>A chromosomal-level reference genome of Carpinus fangiana (Coryloideae, Betulaceae).</title>
        <authorList>
            <person name="Yang X."/>
            <person name="Wang Z."/>
            <person name="Zhang L."/>
            <person name="Hao G."/>
            <person name="Liu J."/>
            <person name="Yang Y."/>
        </authorList>
    </citation>
    <scope>NUCLEOTIDE SEQUENCE [LARGE SCALE GENOMIC DNA]</scope>
    <source>
        <strain evidence="3">Cfa_2016G</strain>
        <tissue evidence="3">Leaf</tissue>
    </source>
</reference>
<evidence type="ECO:0000313" key="4">
    <source>
        <dbReference type="Proteomes" id="UP000327013"/>
    </source>
</evidence>
<accession>A0A5N6RDT3</accession>
<dbReference type="InterPro" id="IPR040265">
    <property type="entry name" value="CHUP1/IPGA1-like"/>
</dbReference>
<feature type="region of interest" description="Disordered" evidence="2">
    <location>
        <begin position="306"/>
        <end position="326"/>
    </location>
</feature>
<sequence>MQATSSDVSNLKNVVGMMPDNSSGWRANFMLELRKKMLTFRDIIDLPPCDGSSPIHELVLGTVEDLHNLYPSVVPRILINSEMKGTSINQGLDHLYTALKSVGDSWAKNHKWITNCGNETEDSLVDNISLEQLGGRVQAKLTYMTNIAKKMFDVMEEDEKGSTIGDILNRSYSDSKTYCPSPDTPTSVPPELAFAVRLDELADVSCSRPLLLPLRLQAMGNLMPTDMKCLSSNIKNDSKATNTSPKIPNFSSDLMPEARESATVPLPPLKPLFNAPLNIPTTAPSPPYVLTSNLAAVPPLPPIPPSKGSAPVASPPMPLKKGAAPPPPPPLGVAKALRPKKATTKLKRSTHMGNMYRILKVKVEGSTLNEKVTKRSKTHIGVSAGRQQGMADALAEMTKRSVYFQQIEEDVQKHAKSIMSIKAAINSFQTKDMAELIKFHKYVEQHLEQLTDETQVLARFEGFPTKKLESLRTATALYLKLEGIATTLENWKVMPPLGQLLDKVDSYFNKIKGEVYALERTKDEESKQLQSQNIHFDFNNLVRIKECMVDVSSSCMELALKERREAKLAANAHIKMLWRSFQLAFRVYSFAGGQDDRADKLTQELANEIEADPQHE</sequence>
<dbReference type="AlphaFoldDB" id="A0A5N6RDT3"/>
<evidence type="ECO:0000256" key="2">
    <source>
        <dbReference type="SAM" id="MobiDB-lite"/>
    </source>
</evidence>
<keyword evidence="4" id="KW-1185">Reference proteome</keyword>
<dbReference type="PANTHER" id="PTHR31342">
    <property type="entry name" value="PROTEIN CHUP1, CHLOROPLASTIC"/>
    <property type="match status" value="1"/>
</dbReference>
<dbReference type="OrthoDB" id="2020598at2759"/>
<keyword evidence="1" id="KW-0175">Coiled coil</keyword>